<name>A0A4U0WHM5_9PEZI</name>
<gene>
    <name evidence="7" type="ORF">B0A49_07123</name>
</gene>
<dbReference type="EMBL" id="NAJN01001560">
    <property type="protein sequence ID" value="TKA62454.1"/>
    <property type="molecule type" value="Genomic_DNA"/>
</dbReference>
<feature type="compositionally biased region" description="Basic residues" evidence="5">
    <location>
        <begin position="563"/>
        <end position="575"/>
    </location>
</feature>
<evidence type="ECO:0000256" key="2">
    <source>
        <dbReference type="ARBA" id="ARBA00023029"/>
    </source>
</evidence>
<evidence type="ECO:0000256" key="4">
    <source>
        <dbReference type="ARBA" id="ARBA00023235"/>
    </source>
</evidence>
<dbReference type="InterPro" id="IPR026992">
    <property type="entry name" value="DIOX_N"/>
</dbReference>
<evidence type="ECO:0000313" key="7">
    <source>
        <dbReference type="EMBL" id="TKA62454.1"/>
    </source>
</evidence>
<dbReference type="STRING" id="331657.A0A4U0WHM5"/>
<feature type="non-terminal residue" evidence="7">
    <location>
        <position position="863"/>
    </location>
</feature>
<feature type="region of interest" description="Disordered" evidence="5">
    <location>
        <begin position="795"/>
        <end position="817"/>
    </location>
</feature>
<dbReference type="InterPro" id="IPR036202">
    <property type="entry name" value="TopoI_DNA-bd_euk_N_sf"/>
</dbReference>
<dbReference type="CDD" id="cd03488">
    <property type="entry name" value="Topoisomer_IB_N_htopoI_like"/>
    <property type="match status" value="1"/>
</dbReference>
<feature type="region of interest" description="Disordered" evidence="5">
    <location>
        <begin position="366"/>
        <end position="634"/>
    </location>
</feature>
<dbReference type="OrthoDB" id="3919690at2759"/>
<dbReference type="Pfam" id="PF14226">
    <property type="entry name" value="DIOX_N"/>
    <property type="match status" value="1"/>
</dbReference>
<dbReference type="PANTHER" id="PTHR10290">
    <property type="entry name" value="DNA TOPOISOMERASE I"/>
    <property type="match status" value="1"/>
</dbReference>
<dbReference type="SUPFAM" id="SSF51197">
    <property type="entry name" value="Clavaminate synthase-like"/>
    <property type="match status" value="1"/>
</dbReference>
<feature type="domain" description="Fe2OG dioxygenase" evidence="6">
    <location>
        <begin position="190"/>
        <end position="310"/>
    </location>
</feature>
<dbReference type="InterPro" id="IPR008336">
    <property type="entry name" value="TopoI_DNA-bd_euk"/>
</dbReference>
<dbReference type="GO" id="GO:0006265">
    <property type="term" value="P:DNA topological change"/>
    <property type="evidence" value="ECO:0007669"/>
    <property type="project" value="InterPro"/>
</dbReference>
<keyword evidence="3" id="KW-0238">DNA-binding</keyword>
<keyword evidence="4" id="KW-0413">Isomerase</keyword>
<dbReference type="InterPro" id="IPR051062">
    <property type="entry name" value="Topoisomerase_IB"/>
</dbReference>
<dbReference type="GO" id="GO:0003677">
    <property type="term" value="F:DNA binding"/>
    <property type="evidence" value="ECO:0007669"/>
    <property type="project" value="UniProtKB-KW"/>
</dbReference>
<reference evidence="7 8" key="1">
    <citation type="submission" date="2017-03" db="EMBL/GenBank/DDBJ databases">
        <title>Genomes of endolithic fungi from Antarctica.</title>
        <authorList>
            <person name="Coleine C."/>
            <person name="Masonjones S."/>
            <person name="Stajich J.E."/>
        </authorList>
    </citation>
    <scope>NUCLEOTIDE SEQUENCE [LARGE SCALE GENOMIC DNA]</scope>
    <source>
        <strain evidence="7 8">CCFEE 5187</strain>
    </source>
</reference>
<evidence type="ECO:0000256" key="5">
    <source>
        <dbReference type="SAM" id="MobiDB-lite"/>
    </source>
</evidence>
<dbReference type="SUPFAM" id="SSF56741">
    <property type="entry name" value="Eukaryotic DNA topoisomerase I, N-terminal DNA-binding fragment"/>
    <property type="match status" value="1"/>
</dbReference>
<dbReference type="GO" id="GO:0007059">
    <property type="term" value="P:chromosome segregation"/>
    <property type="evidence" value="ECO:0007669"/>
    <property type="project" value="TreeGrafter"/>
</dbReference>
<evidence type="ECO:0000313" key="8">
    <source>
        <dbReference type="Proteomes" id="UP000308768"/>
    </source>
</evidence>
<keyword evidence="2" id="KW-0799">Topoisomerase</keyword>
<dbReference type="GO" id="GO:0003917">
    <property type="term" value="F:DNA topoisomerase type I (single strand cut, ATP-independent) activity"/>
    <property type="evidence" value="ECO:0007669"/>
    <property type="project" value="InterPro"/>
</dbReference>
<protein>
    <recommendedName>
        <fullName evidence="6">Fe2OG dioxygenase domain-containing protein</fullName>
    </recommendedName>
</protein>
<accession>A0A4U0WHM5</accession>
<dbReference type="Gene3D" id="1.10.10.41">
    <property type="entry name" value="Yeast DNA topoisomerase - domain 1"/>
    <property type="match status" value="1"/>
</dbReference>
<dbReference type="Gene3D" id="2.60.120.330">
    <property type="entry name" value="B-lactam Antibiotic, Isopenicillin N Synthase, Chain"/>
    <property type="match status" value="1"/>
</dbReference>
<feature type="compositionally biased region" description="Acidic residues" evidence="5">
    <location>
        <begin position="619"/>
        <end position="631"/>
    </location>
</feature>
<dbReference type="GO" id="GO:0006260">
    <property type="term" value="P:DNA replication"/>
    <property type="evidence" value="ECO:0007669"/>
    <property type="project" value="TreeGrafter"/>
</dbReference>
<sequence>MSPSKIPSPSTSPIPVIDFSPFANAPSEPSSRDQKAVAAKIHEAFRSVGFVYLTNHGVPREKVEECFMWSERFFALPQDFKMLAPHPPGGAHHRGYSGLGQEKVSQNVFDGAEIKKLREVPDVKESFESGNVDDKTQPNIWLPENRLPGFRDFAESFLIDCAALVHRVLSSIALGLGLPATFFERSHAHDLFQLRLLHYPPVSTSLLRSGARDRIAAHSDFGTITLLFQDDVGGLEVEDPHAPDTFRGVTPVQGAVLVNVADLMMRWSNDVLRSTVHRVGAPPTVGDDGEGEGKETVTRARYSIPFFATADSDAVIDCLEGCWSEERPKRDYHQQRAEALKQTSISLQPFPGVAYFRPYIAMSSSSDDDAPLINNKAKGAKSADHISKSVDQAMDRGNPSSSRVMPGVSIRMGPVEEMDVDKPETNGHANGTVNGKRKARSSATNGKSYKETSASEDEDDVPLTKRRRTAPVKAGSPSSSELSDVPLAKKTLKKPPKAAAHDIGEESDSDVPLGQKLAKEKANIEKRAEKEAKAIRAEEKKTTTTKKKPRKAENDSDDEALAKKRKTPAKKKANGVKKDESDDDDIPLRKKAPMNKAKAKSEPTTPAKKGKKAVKVEETAEDLEAEEEEEEYRWWEDPTKGDGTKKWTTLEHNGVVFPPPYEPLPKNVKMRYDGTSVTLVPEAEEVAGFYGSMLNSTVNIENPTFNKNFFADFKEVLDKTGHAKDKDGNKIKIKDFEKCDFKPIFEYYDAQRAEKKALPAAEKKALKAAKDEAEAPYMYCTWDGRKQKVGNFRVEPPGLFRGRGEHPKTGKVKKRVSPEQITINIGKEATVPAPPEGHEWKEVKHDNEGTWLAMWQENINGAY</sequence>
<dbReference type="GO" id="GO:0005694">
    <property type="term" value="C:chromosome"/>
    <property type="evidence" value="ECO:0007669"/>
    <property type="project" value="InterPro"/>
</dbReference>
<evidence type="ECO:0000256" key="1">
    <source>
        <dbReference type="ARBA" id="ARBA00006645"/>
    </source>
</evidence>
<dbReference type="FunFam" id="2.170.11.10:FF:000001">
    <property type="entry name" value="DNA topoisomerase I"/>
    <property type="match status" value="1"/>
</dbReference>
<dbReference type="InterPro" id="IPR027443">
    <property type="entry name" value="IPNS-like_sf"/>
</dbReference>
<comment type="caution">
    <text evidence="7">The sequence shown here is derived from an EMBL/GenBank/DDBJ whole genome shotgun (WGS) entry which is preliminary data.</text>
</comment>
<evidence type="ECO:0000259" key="6">
    <source>
        <dbReference type="PROSITE" id="PS51471"/>
    </source>
</evidence>
<feature type="region of interest" description="Disordered" evidence="5">
    <location>
        <begin position="1"/>
        <end position="33"/>
    </location>
</feature>
<evidence type="ECO:0000256" key="3">
    <source>
        <dbReference type="ARBA" id="ARBA00023125"/>
    </source>
</evidence>
<dbReference type="InterPro" id="IPR005123">
    <property type="entry name" value="Oxoglu/Fe-dep_dioxygenase_dom"/>
</dbReference>
<dbReference type="InterPro" id="IPR013030">
    <property type="entry name" value="DNA_topo_DNA_db_N_dom2"/>
</dbReference>
<dbReference type="AlphaFoldDB" id="A0A4U0WHM5"/>
<dbReference type="Proteomes" id="UP000308768">
    <property type="component" value="Unassembled WGS sequence"/>
</dbReference>
<organism evidence="7 8">
    <name type="scientific">Cryomyces minteri</name>
    <dbReference type="NCBI Taxonomy" id="331657"/>
    <lineage>
        <taxon>Eukaryota</taxon>
        <taxon>Fungi</taxon>
        <taxon>Dikarya</taxon>
        <taxon>Ascomycota</taxon>
        <taxon>Pezizomycotina</taxon>
        <taxon>Dothideomycetes</taxon>
        <taxon>Dothideomycetes incertae sedis</taxon>
        <taxon>Cryomyces</taxon>
    </lineage>
</organism>
<dbReference type="InterPro" id="IPR048045">
    <property type="entry name" value="Topoisomer_I_DNA-bd"/>
</dbReference>
<dbReference type="InterPro" id="IPR013034">
    <property type="entry name" value="DNA_topo_DNA_db_N_dom1"/>
</dbReference>
<dbReference type="Gene3D" id="2.170.11.10">
    <property type="entry name" value="DNA Topoisomerase I, domain 2"/>
    <property type="match status" value="1"/>
</dbReference>
<keyword evidence="8" id="KW-1185">Reference proteome</keyword>
<dbReference type="InterPro" id="IPR044861">
    <property type="entry name" value="IPNS-like_FE2OG_OXY"/>
</dbReference>
<proteinExistence type="inferred from homology"/>
<dbReference type="PROSITE" id="PS51471">
    <property type="entry name" value="FE2OG_OXY"/>
    <property type="match status" value="1"/>
</dbReference>
<dbReference type="GO" id="GO:0044283">
    <property type="term" value="P:small molecule biosynthetic process"/>
    <property type="evidence" value="ECO:0007669"/>
    <property type="project" value="UniProtKB-ARBA"/>
</dbReference>
<dbReference type="PANTHER" id="PTHR10290:SF3">
    <property type="entry name" value="DNA TOPOISOMERASE 1"/>
    <property type="match status" value="1"/>
</dbReference>
<dbReference type="FunFam" id="1.10.10.41:FF:000001">
    <property type="entry name" value="DNA topoisomerase I"/>
    <property type="match status" value="1"/>
</dbReference>
<feature type="compositionally biased region" description="Basic and acidic residues" evidence="5">
    <location>
        <begin position="517"/>
        <end position="542"/>
    </location>
</feature>
<dbReference type="Pfam" id="PF03171">
    <property type="entry name" value="2OG-FeII_Oxy"/>
    <property type="match status" value="1"/>
</dbReference>
<feature type="compositionally biased region" description="Low complexity" evidence="5">
    <location>
        <begin position="1"/>
        <end position="15"/>
    </location>
</feature>
<dbReference type="Pfam" id="PF02919">
    <property type="entry name" value="Topoisom_I_N"/>
    <property type="match status" value="1"/>
</dbReference>
<dbReference type="PRINTS" id="PR00682">
    <property type="entry name" value="IPNSYNTHASE"/>
</dbReference>
<dbReference type="GO" id="GO:0005730">
    <property type="term" value="C:nucleolus"/>
    <property type="evidence" value="ECO:0007669"/>
    <property type="project" value="TreeGrafter"/>
</dbReference>
<comment type="similarity">
    <text evidence="1">Belongs to the type IB topoisomerase family.</text>
</comment>